<dbReference type="GO" id="GO:0006334">
    <property type="term" value="P:nucleosome assembly"/>
    <property type="evidence" value="ECO:0007669"/>
    <property type="project" value="InterPro"/>
</dbReference>
<evidence type="ECO:0000256" key="5">
    <source>
        <dbReference type="SAM" id="MobiDB-lite"/>
    </source>
</evidence>
<gene>
    <name evidence="6" type="ORF">B296_00038614</name>
</gene>
<dbReference type="Gene3D" id="1.20.5.1500">
    <property type="match status" value="1"/>
</dbReference>
<evidence type="ECO:0000256" key="3">
    <source>
        <dbReference type="ARBA" id="ARBA00023186"/>
    </source>
</evidence>
<keyword evidence="2" id="KW-0175">Coiled coil</keyword>
<dbReference type="Proteomes" id="UP000287651">
    <property type="component" value="Unassembled WGS sequence"/>
</dbReference>
<keyword evidence="3" id="KW-0143">Chaperone</keyword>
<dbReference type="GO" id="GO:0000724">
    <property type="term" value="P:double-strand break repair via homologous recombination"/>
    <property type="evidence" value="ECO:0007669"/>
    <property type="project" value="UniProtKB-ARBA"/>
</dbReference>
<evidence type="ECO:0000313" key="6">
    <source>
        <dbReference type="EMBL" id="RRT49140.1"/>
    </source>
</evidence>
<dbReference type="PANTHER" id="PTHR11875">
    <property type="entry name" value="TESTIS-SPECIFIC Y-ENCODED PROTEIN"/>
    <property type="match status" value="1"/>
</dbReference>
<proteinExistence type="inferred from homology"/>
<evidence type="ECO:0000313" key="7">
    <source>
        <dbReference type="Proteomes" id="UP000287651"/>
    </source>
</evidence>
<evidence type="ECO:0000256" key="2">
    <source>
        <dbReference type="ARBA" id="ARBA00023054"/>
    </source>
</evidence>
<feature type="compositionally biased region" description="Basic residues" evidence="5">
    <location>
        <begin position="80"/>
        <end position="94"/>
    </location>
</feature>
<dbReference type="FunFam" id="1.20.5.1500:FF:000001">
    <property type="entry name" value="Nucleosome assembly protein 1-like 1"/>
    <property type="match status" value="1"/>
</dbReference>
<protein>
    <submittedName>
        <fullName evidence="6">Uncharacterized protein</fullName>
    </submittedName>
</protein>
<dbReference type="GO" id="GO:0005634">
    <property type="term" value="C:nucleus"/>
    <property type="evidence" value="ECO:0007669"/>
    <property type="project" value="InterPro"/>
</dbReference>
<feature type="region of interest" description="Disordered" evidence="5">
    <location>
        <begin position="72"/>
        <end position="104"/>
    </location>
</feature>
<dbReference type="InterPro" id="IPR037231">
    <property type="entry name" value="NAP-like_sf"/>
</dbReference>
<dbReference type="GO" id="GO:0042393">
    <property type="term" value="F:histone binding"/>
    <property type="evidence" value="ECO:0007669"/>
    <property type="project" value="UniProtKB-ARBA"/>
</dbReference>
<comment type="caution">
    <text evidence="6">The sequence shown here is derived from an EMBL/GenBank/DDBJ whole genome shotgun (WGS) entry which is preliminary data.</text>
</comment>
<reference evidence="6 7" key="1">
    <citation type="journal article" date="2014" name="Agronomy (Basel)">
        <title>A Draft Genome Sequence for Ensete ventricosum, the Drought-Tolerant Tree Against Hunger.</title>
        <authorList>
            <person name="Harrison J."/>
            <person name="Moore K.A."/>
            <person name="Paszkiewicz K."/>
            <person name="Jones T."/>
            <person name="Grant M."/>
            <person name="Ambacheew D."/>
            <person name="Muzemil S."/>
            <person name="Studholme D.J."/>
        </authorList>
    </citation>
    <scope>NUCLEOTIDE SEQUENCE [LARGE SCALE GENOMIC DNA]</scope>
</reference>
<dbReference type="Pfam" id="PF00956">
    <property type="entry name" value="NAP"/>
    <property type="match status" value="1"/>
</dbReference>
<accession>A0A426YBS3</accession>
<dbReference type="SUPFAM" id="SSF143113">
    <property type="entry name" value="NAP-like"/>
    <property type="match status" value="1"/>
</dbReference>
<sequence>MREDRLIGSLGTMMPYELNGGSLRRSRRLKRLELLNYPHIWLFSYFESKSFRSSGETPKTYATLQPAYLVIGPQDEQAGPKRKKEKRRRHRSARMSKDKQQDSVNLADLGAGRPLLRNPLSSLRSLSLTLYMFSYFCMILTPDPDRCAALSEEDRAGLVNALKLQSLAGKHTDVLETLSPAVRKRVDVLREIQSQHDELEAKFFEERAALEAKYQKLYEPMYSKVYD</sequence>
<organism evidence="6 7">
    <name type="scientific">Ensete ventricosum</name>
    <name type="common">Abyssinian banana</name>
    <name type="synonym">Musa ensete</name>
    <dbReference type="NCBI Taxonomy" id="4639"/>
    <lineage>
        <taxon>Eukaryota</taxon>
        <taxon>Viridiplantae</taxon>
        <taxon>Streptophyta</taxon>
        <taxon>Embryophyta</taxon>
        <taxon>Tracheophyta</taxon>
        <taxon>Spermatophyta</taxon>
        <taxon>Magnoliopsida</taxon>
        <taxon>Liliopsida</taxon>
        <taxon>Zingiberales</taxon>
        <taxon>Musaceae</taxon>
        <taxon>Ensete</taxon>
    </lineage>
</organism>
<evidence type="ECO:0000256" key="1">
    <source>
        <dbReference type="ARBA" id="ARBA00009947"/>
    </source>
</evidence>
<comment type="similarity">
    <text evidence="1 4">Belongs to the nucleosome assembly protein (NAP) family.</text>
</comment>
<dbReference type="EMBL" id="AMZH03013513">
    <property type="protein sequence ID" value="RRT49140.1"/>
    <property type="molecule type" value="Genomic_DNA"/>
</dbReference>
<dbReference type="InterPro" id="IPR002164">
    <property type="entry name" value="NAP_family"/>
</dbReference>
<dbReference type="AlphaFoldDB" id="A0A426YBS3"/>
<name>A0A426YBS3_ENSVE</name>
<evidence type="ECO:0000256" key="4">
    <source>
        <dbReference type="RuleBase" id="RU003876"/>
    </source>
</evidence>